<feature type="region of interest" description="Disordered" evidence="3">
    <location>
        <begin position="1"/>
        <end position="34"/>
    </location>
</feature>
<protein>
    <submittedName>
        <fullName evidence="5">Polysaccharide deacetylase family protein</fullName>
    </submittedName>
</protein>
<dbReference type="RefSeq" id="WP_220580745.1">
    <property type="nucleotide sequence ID" value="NZ_RKLT01000005.1"/>
</dbReference>
<dbReference type="PANTHER" id="PTHR34216">
    <property type="match status" value="1"/>
</dbReference>
<dbReference type="PROSITE" id="PS51677">
    <property type="entry name" value="NODB"/>
    <property type="match status" value="1"/>
</dbReference>
<proteinExistence type="predicted"/>
<gene>
    <name evidence="5" type="ORF">EGH23_14700</name>
</gene>
<evidence type="ECO:0000313" key="5">
    <source>
        <dbReference type="EMBL" id="MBX0296126.1"/>
    </source>
</evidence>
<evidence type="ECO:0000256" key="1">
    <source>
        <dbReference type="ARBA" id="ARBA00004613"/>
    </source>
</evidence>
<keyword evidence="2" id="KW-0732">Signal</keyword>
<organism evidence="5 6">
    <name type="scientific">Haloarcula nitratireducens</name>
    <dbReference type="NCBI Taxonomy" id="2487749"/>
    <lineage>
        <taxon>Archaea</taxon>
        <taxon>Methanobacteriati</taxon>
        <taxon>Methanobacteriota</taxon>
        <taxon>Stenosarchaea group</taxon>
        <taxon>Halobacteria</taxon>
        <taxon>Halobacteriales</taxon>
        <taxon>Haloarculaceae</taxon>
        <taxon>Haloarcula</taxon>
    </lineage>
</organism>
<evidence type="ECO:0000256" key="2">
    <source>
        <dbReference type="ARBA" id="ARBA00022729"/>
    </source>
</evidence>
<evidence type="ECO:0000259" key="4">
    <source>
        <dbReference type="PROSITE" id="PS51677"/>
    </source>
</evidence>
<evidence type="ECO:0000256" key="3">
    <source>
        <dbReference type="SAM" id="MobiDB-lite"/>
    </source>
</evidence>
<dbReference type="PANTHER" id="PTHR34216:SF3">
    <property type="entry name" value="POLY-BETA-1,6-N-ACETYL-D-GLUCOSAMINE N-DEACETYLASE"/>
    <property type="match status" value="1"/>
</dbReference>
<dbReference type="CDD" id="cd10970">
    <property type="entry name" value="CE4_DAC_u1_6s"/>
    <property type="match status" value="1"/>
</dbReference>
<accession>A0AAW4PEU2</accession>
<dbReference type="Gene3D" id="3.20.20.370">
    <property type="entry name" value="Glycoside hydrolase/deacetylase"/>
    <property type="match status" value="1"/>
</dbReference>
<comment type="subcellular location">
    <subcellularLocation>
        <location evidence="1">Secreted</location>
    </subcellularLocation>
</comment>
<dbReference type="GO" id="GO:0005975">
    <property type="term" value="P:carbohydrate metabolic process"/>
    <property type="evidence" value="ECO:0007669"/>
    <property type="project" value="InterPro"/>
</dbReference>
<feature type="domain" description="NodB homology" evidence="4">
    <location>
        <begin position="197"/>
        <end position="410"/>
    </location>
</feature>
<dbReference type="GO" id="GO:0005576">
    <property type="term" value="C:extracellular region"/>
    <property type="evidence" value="ECO:0007669"/>
    <property type="project" value="UniProtKB-SubCell"/>
</dbReference>
<dbReference type="InterPro" id="IPR002509">
    <property type="entry name" value="NODB_dom"/>
</dbReference>
<name>A0AAW4PEU2_9EURY</name>
<dbReference type="Pfam" id="PF01522">
    <property type="entry name" value="Polysacc_deac_1"/>
    <property type="match status" value="1"/>
</dbReference>
<dbReference type="Proteomes" id="UP001430455">
    <property type="component" value="Unassembled WGS sequence"/>
</dbReference>
<dbReference type="SUPFAM" id="SSF88713">
    <property type="entry name" value="Glycoside hydrolase/deacetylase"/>
    <property type="match status" value="1"/>
</dbReference>
<dbReference type="InterPro" id="IPR011330">
    <property type="entry name" value="Glyco_hydro/deAcase_b/a-brl"/>
</dbReference>
<keyword evidence="6" id="KW-1185">Reference proteome</keyword>
<dbReference type="EMBL" id="RKLT01000005">
    <property type="protein sequence ID" value="MBX0296126.1"/>
    <property type="molecule type" value="Genomic_DNA"/>
</dbReference>
<dbReference type="AlphaFoldDB" id="A0AAW4PEU2"/>
<reference evidence="5 6" key="1">
    <citation type="submission" date="2021-06" db="EMBL/GenBank/DDBJ databases">
        <title>Halomicroarcula sp. a new haloarchaeum isolated from saline soil.</title>
        <authorList>
            <person name="Duran-Viseras A."/>
            <person name="Sanchez-Porro C."/>
            <person name="Ventosa A."/>
        </authorList>
    </citation>
    <scope>NUCLEOTIDE SEQUENCE [LARGE SCALE GENOMIC DNA]</scope>
    <source>
        <strain evidence="5 6">F27</strain>
    </source>
</reference>
<comment type="caution">
    <text evidence="5">The sequence shown here is derived from an EMBL/GenBank/DDBJ whole genome shotgun (WGS) entry which is preliminary data.</text>
</comment>
<sequence>MVTAHDEDDDEDEEERDADDEEQRRAENTTSRLHTAFDSRARYADIGERIDDFEDIDEWVATSGSLDAETGTTYEGSQSARLASTTDDGGNIEIRREFDDLDLSGRTLSVAIRLESPDVEQLDAIVEDESGDEVVMGRRTIESDYGWFILDLGVTEENGDPDLENVAEIRIQLNQDNGRPISLLLDDLRATERGDGGYVLLTFDDTPESQYEKAFPVMRRYGFPGFAAINPDRVGDEESLSLAQLEDLQDAGWEIGSHTMDHRNLPELETSEAREQVATAKEWLLDNGFETGADSFVYPWSSSDPLTRDVVSDYHYLAFTDGSNTHGQQLRGPLTVGRIFAEERERVADALSLAAKYDQVVVLAYHEIGAGKWIDEAGFRDQMQLIAATEDLEVVTPSALLEDVLTPPLL</sequence>
<evidence type="ECO:0000313" key="6">
    <source>
        <dbReference type="Proteomes" id="UP001430455"/>
    </source>
</evidence>
<dbReference type="GO" id="GO:0016810">
    <property type="term" value="F:hydrolase activity, acting on carbon-nitrogen (but not peptide) bonds"/>
    <property type="evidence" value="ECO:0007669"/>
    <property type="project" value="InterPro"/>
</dbReference>
<feature type="compositionally biased region" description="Acidic residues" evidence="3">
    <location>
        <begin position="1"/>
        <end position="21"/>
    </location>
</feature>
<dbReference type="InterPro" id="IPR051398">
    <property type="entry name" value="Polysacch_Deacetylase"/>
</dbReference>